<evidence type="ECO:0000313" key="3">
    <source>
        <dbReference type="Proteomes" id="UP001418222"/>
    </source>
</evidence>
<dbReference type="EMBL" id="JBBWWQ010000013">
    <property type="protein sequence ID" value="KAK8933366.1"/>
    <property type="molecule type" value="Genomic_DNA"/>
</dbReference>
<keyword evidence="3" id="KW-1185">Reference proteome</keyword>
<feature type="transmembrane region" description="Helical" evidence="1">
    <location>
        <begin position="26"/>
        <end position="44"/>
    </location>
</feature>
<name>A0AAP0B851_9ASPA</name>
<keyword evidence="1" id="KW-0812">Transmembrane</keyword>
<dbReference type="Proteomes" id="UP001418222">
    <property type="component" value="Unassembled WGS sequence"/>
</dbReference>
<protein>
    <submittedName>
        <fullName evidence="2">Uncharacterized protein</fullName>
    </submittedName>
</protein>
<keyword evidence="1" id="KW-0472">Membrane</keyword>
<sequence>MSRDLKSVNDPTLLHVAGRFPIQAPLAWPVFLGFLPSFFLPFLISSPPFPFPFQQGFLLIFASALRHLLAIHGLPSCYFEDYFYVSLFALILEKKFERKVRVINKKFVL</sequence>
<evidence type="ECO:0000313" key="2">
    <source>
        <dbReference type="EMBL" id="KAK8933366.1"/>
    </source>
</evidence>
<dbReference type="AlphaFoldDB" id="A0AAP0B851"/>
<reference evidence="2 3" key="1">
    <citation type="journal article" date="2022" name="Nat. Plants">
        <title>Genomes of leafy and leafless Platanthera orchids illuminate the evolution of mycoheterotrophy.</title>
        <authorList>
            <person name="Li M.H."/>
            <person name="Liu K.W."/>
            <person name="Li Z."/>
            <person name="Lu H.C."/>
            <person name="Ye Q.L."/>
            <person name="Zhang D."/>
            <person name="Wang J.Y."/>
            <person name="Li Y.F."/>
            <person name="Zhong Z.M."/>
            <person name="Liu X."/>
            <person name="Yu X."/>
            <person name="Liu D.K."/>
            <person name="Tu X.D."/>
            <person name="Liu B."/>
            <person name="Hao Y."/>
            <person name="Liao X.Y."/>
            <person name="Jiang Y.T."/>
            <person name="Sun W.H."/>
            <person name="Chen J."/>
            <person name="Chen Y.Q."/>
            <person name="Ai Y."/>
            <person name="Zhai J.W."/>
            <person name="Wu S.S."/>
            <person name="Zhou Z."/>
            <person name="Hsiao Y.Y."/>
            <person name="Wu W.L."/>
            <person name="Chen Y.Y."/>
            <person name="Lin Y.F."/>
            <person name="Hsu J.L."/>
            <person name="Li C.Y."/>
            <person name="Wang Z.W."/>
            <person name="Zhao X."/>
            <person name="Zhong W.Y."/>
            <person name="Ma X.K."/>
            <person name="Ma L."/>
            <person name="Huang J."/>
            <person name="Chen G.Z."/>
            <person name="Huang M.Z."/>
            <person name="Huang L."/>
            <person name="Peng D.H."/>
            <person name="Luo Y.B."/>
            <person name="Zou S.Q."/>
            <person name="Chen S.P."/>
            <person name="Lan S."/>
            <person name="Tsai W.C."/>
            <person name="Van de Peer Y."/>
            <person name="Liu Z.J."/>
        </authorList>
    </citation>
    <scope>NUCLEOTIDE SEQUENCE [LARGE SCALE GENOMIC DNA]</scope>
    <source>
        <strain evidence="2">Lor287</strain>
    </source>
</reference>
<evidence type="ECO:0000256" key="1">
    <source>
        <dbReference type="SAM" id="Phobius"/>
    </source>
</evidence>
<accession>A0AAP0B851</accession>
<proteinExistence type="predicted"/>
<keyword evidence="1" id="KW-1133">Transmembrane helix</keyword>
<comment type="caution">
    <text evidence="2">The sequence shown here is derived from an EMBL/GenBank/DDBJ whole genome shotgun (WGS) entry which is preliminary data.</text>
</comment>
<organism evidence="2 3">
    <name type="scientific">Platanthera zijinensis</name>
    <dbReference type="NCBI Taxonomy" id="2320716"/>
    <lineage>
        <taxon>Eukaryota</taxon>
        <taxon>Viridiplantae</taxon>
        <taxon>Streptophyta</taxon>
        <taxon>Embryophyta</taxon>
        <taxon>Tracheophyta</taxon>
        <taxon>Spermatophyta</taxon>
        <taxon>Magnoliopsida</taxon>
        <taxon>Liliopsida</taxon>
        <taxon>Asparagales</taxon>
        <taxon>Orchidaceae</taxon>
        <taxon>Orchidoideae</taxon>
        <taxon>Orchideae</taxon>
        <taxon>Orchidinae</taxon>
        <taxon>Platanthera</taxon>
    </lineage>
</organism>
<gene>
    <name evidence="2" type="ORF">KSP39_PZI015199</name>
</gene>